<reference evidence="10 11" key="1">
    <citation type="submission" date="2015-06" db="EMBL/GenBank/DDBJ databases">
        <title>New insights into the roles of widespread benthic archaea in carbon and nitrogen cycling.</title>
        <authorList>
            <person name="Lazar C.S."/>
            <person name="Baker B.J."/>
            <person name="Seitz K.W."/>
            <person name="Hyde A.S."/>
            <person name="Dick G.J."/>
            <person name="Hinrichs K.-U."/>
            <person name="Teske A.P."/>
        </authorList>
    </citation>
    <scope>NUCLEOTIDE SEQUENCE [LARGE SCALE GENOMIC DNA]</scope>
    <source>
        <strain evidence="10">DG-45</strain>
    </source>
</reference>
<feature type="binding site" evidence="6">
    <location>
        <position position="253"/>
    </location>
    <ligand>
        <name>shikimate</name>
        <dbReference type="ChEBI" id="CHEBI:36208"/>
    </ligand>
</feature>
<dbReference type="Gene3D" id="3.40.50.720">
    <property type="entry name" value="NAD(P)-binding Rossmann-like Domain"/>
    <property type="match status" value="1"/>
</dbReference>
<organism evidence="10 11">
    <name type="scientific">miscellaneous Crenarchaeota group-15 archaeon DG-45</name>
    <dbReference type="NCBI Taxonomy" id="1685127"/>
    <lineage>
        <taxon>Archaea</taxon>
        <taxon>Candidatus Bathyarchaeota</taxon>
        <taxon>MCG-15</taxon>
    </lineage>
</organism>
<dbReference type="HAMAP" id="MF_00222">
    <property type="entry name" value="Shikimate_DH_AroE"/>
    <property type="match status" value="1"/>
</dbReference>
<dbReference type="FunFam" id="3.40.50.720:FF:000086">
    <property type="entry name" value="Quinate/shikimate dehydrogenase"/>
    <property type="match status" value="1"/>
</dbReference>
<keyword evidence="3 6" id="KW-0521">NADP</keyword>
<evidence type="ECO:0000256" key="5">
    <source>
        <dbReference type="ARBA" id="ARBA00023141"/>
    </source>
</evidence>
<dbReference type="AlphaFoldDB" id="A0A0M0BS00"/>
<comment type="catalytic activity">
    <reaction evidence="6">
        <text>shikimate + NADP(+) = 3-dehydroshikimate + NADPH + H(+)</text>
        <dbReference type="Rhea" id="RHEA:17737"/>
        <dbReference type="ChEBI" id="CHEBI:15378"/>
        <dbReference type="ChEBI" id="CHEBI:16630"/>
        <dbReference type="ChEBI" id="CHEBI:36208"/>
        <dbReference type="ChEBI" id="CHEBI:57783"/>
        <dbReference type="ChEBI" id="CHEBI:58349"/>
        <dbReference type="EC" id="1.1.1.25"/>
    </reaction>
</comment>
<proteinExistence type="inferred from homology"/>
<dbReference type="Pfam" id="PF18317">
    <property type="entry name" value="SDH_C"/>
    <property type="match status" value="1"/>
</dbReference>
<evidence type="ECO:0000256" key="2">
    <source>
        <dbReference type="ARBA" id="ARBA00022605"/>
    </source>
</evidence>
<feature type="domain" description="Quinate/shikimate 5-dehydrogenase/glutamyl-tRNA reductase" evidence="7">
    <location>
        <begin position="113"/>
        <end position="196"/>
    </location>
</feature>
<dbReference type="EC" id="1.1.1.25" evidence="1 6"/>
<dbReference type="InterPro" id="IPR046346">
    <property type="entry name" value="Aminoacid_DH-like_N_sf"/>
</dbReference>
<keyword evidence="2 6" id="KW-0028">Amino-acid biosynthesis</keyword>
<dbReference type="GO" id="GO:0008652">
    <property type="term" value="P:amino acid biosynthetic process"/>
    <property type="evidence" value="ECO:0007669"/>
    <property type="project" value="UniProtKB-KW"/>
</dbReference>
<dbReference type="InterPro" id="IPR011342">
    <property type="entry name" value="Shikimate_DH"/>
</dbReference>
<protein>
    <recommendedName>
        <fullName evidence="1 6">Shikimate dehydrogenase (NADP(+))</fullName>
        <shortName evidence="6">SDH</shortName>
        <ecNumber evidence="1 6">1.1.1.25</ecNumber>
    </recommendedName>
</protein>
<dbReference type="GO" id="GO:0004764">
    <property type="term" value="F:shikimate 3-dehydrogenase (NADP+) activity"/>
    <property type="evidence" value="ECO:0007669"/>
    <property type="project" value="UniProtKB-UniRule"/>
</dbReference>
<comment type="caution">
    <text evidence="10">The sequence shown here is derived from an EMBL/GenBank/DDBJ whole genome shotgun (WGS) entry which is preliminary data.</text>
</comment>
<evidence type="ECO:0000313" key="11">
    <source>
        <dbReference type="Proteomes" id="UP000037210"/>
    </source>
</evidence>
<evidence type="ECO:0000259" key="7">
    <source>
        <dbReference type="Pfam" id="PF01488"/>
    </source>
</evidence>
<dbReference type="Gene3D" id="3.40.50.10860">
    <property type="entry name" value="Leucine Dehydrogenase, chain A, domain 1"/>
    <property type="match status" value="1"/>
</dbReference>
<feature type="binding site" evidence="6">
    <location>
        <position position="102"/>
    </location>
    <ligand>
        <name>shikimate</name>
        <dbReference type="ChEBI" id="CHEBI:36208"/>
    </ligand>
</feature>
<evidence type="ECO:0000256" key="6">
    <source>
        <dbReference type="HAMAP-Rule" id="MF_00222"/>
    </source>
</evidence>
<comment type="subunit">
    <text evidence="6">Homodimer.</text>
</comment>
<dbReference type="SUPFAM" id="SSF53223">
    <property type="entry name" value="Aminoacid dehydrogenase-like, N-terminal domain"/>
    <property type="match status" value="1"/>
</dbReference>
<keyword evidence="4 6" id="KW-0560">Oxidoreductase</keyword>
<dbReference type="NCBIfam" id="NF001319">
    <property type="entry name" value="PRK00258.3-3"/>
    <property type="match status" value="1"/>
</dbReference>
<gene>
    <name evidence="6" type="primary">aroE</name>
    <name evidence="10" type="ORF">AC482_01020</name>
</gene>
<keyword evidence="5 6" id="KW-0057">Aromatic amino acid biosynthesis</keyword>
<dbReference type="InterPro" id="IPR006151">
    <property type="entry name" value="Shikm_DH/Glu-tRNA_Rdtase"/>
</dbReference>
<dbReference type="GO" id="GO:0050661">
    <property type="term" value="F:NADP binding"/>
    <property type="evidence" value="ECO:0007669"/>
    <property type="project" value="InterPro"/>
</dbReference>
<dbReference type="InterPro" id="IPR013708">
    <property type="entry name" value="Shikimate_DH-bd_N"/>
</dbReference>
<name>A0A0M0BS00_9ARCH</name>
<dbReference type="GO" id="GO:0009423">
    <property type="term" value="P:chorismate biosynthetic process"/>
    <property type="evidence" value="ECO:0007669"/>
    <property type="project" value="UniProtKB-UniRule"/>
</dbReference>
<feature type="domain" description="Shikimate dehydrogenase substrate binding N-terminal" evidence="8">
    <location>
        <begin position="6"/>
        <end position="89"/>
    </location>
</feature>
<dbReference type="Proteomes" id="UP000037210">
    <property type="component" value="Unassembled WGS sequence"/>
</dbReference>
<dbReference type="PANTHER" id="PTHR21089:SF1">
    <property type="entry name" value="BIFUNCTIONAL 3-DEHYDROQUINATE DEHYDRATASE_SHIKIMATE DEHYDROGENASE, CHLOROPLASTIC"/>
    <property type="match status" value="1"/>
</dbReference>
<feature type="binding site" evidence="6">
    <location>
        <begin position="14"/>
        <end position="16"/>
    </location>
    <ligand>
        <name>shikimate</name>
        <dbReference type="ChEBI" id="CHEBI:36208"/>
    </ligand>
</feature>
<comment type="pathway">
    <text evidence="6">Metabolic intermediate biosynthesis; chorismate biosynthesis; chorismate from D-erythrose 4-phosphate and phosphoenolpyruvate: step 4/7.</text>
</comment>
<feature type="active site" description="Proton acceptor" evidence="6">
    <location>
        <position position="66"/>
    </location>
</feature>
<comment type="function">
    <text evidence="6">Involved in the biosynthesis of the chorismate, which leads to the biosynthesis of aromatic amino acids. Catalyzes the reversible NADPH linked reduction of 3-dehydroshikimate (DHSA) to yield shikimate (SA).</text>
</comment>
<evidence type="ECO:0000313" key="10">
    <source>
        <dbReference type="EMBL" id="KON31373.1"/>
    </source>
</evidence>
<evidence type="ECO:0000259" key="9">
    <source>
        <dbReference type="Pfam" id="PF18317"/>
    </source>
</evidence>
<evidence type="ECO:0000256" key="4">
    <source>
        <dbReference type="ARBA" id="ARBA00023002"/>
    </source>
</evidence>
<dbReference type="PATRIC" id="fig|1685127.3.peg.190"/>
<dbReference type="CDD" id="cd01065">
    <property type="entry name" value="NAD_bind_Shikimate_DH"/>
    <property type="match status" value="1"/>
</dbReference>
<dbReference type="InterPro" id="IPR041121">
    <property type="entry name" value="SDH_C"/>
</dbReference>
<evidence type="ECO:0000256" key="3">
    <source>
        <dbReference type="ARBA" id="ARBA00022857"/>
    </source>
</evidence>
<dbReference type="GO" id="GO:0009073">
    <property type="term" value="P:aromatic amino acid family biosynthetic process"/>
    <property type="evidence" value="ECO:0007669"/>
    <property type="project" value="UniProtKB-KW"/>
</dbReference>
<dbReference type="SUPFAM" id="SSF51735">
    <property type="entry name" value="NAD(P)-binding Rossmann-fold domains"/>
    <property type="match status" value="1"/>
</dbReference>
<accession>A0A0M0BS00</accession>
<feature type="binding site" evidence="6">
    <location>
        <position position="87"/>
    </location>
    <ligand>
        <name>shikimate</name>
        <dbReference type="ChEBI" id="CHEBI:36208"/>
    </ligand>
</feature>
<feature type="binding site" evidence="6">
    <location>
        <position position="246"/>
    </location>
    <ligand>
        <name>NADP(+)</name>
        <dbReference type="ChEBI" id="CHEBI:58349"/>
    </ligand>
</feature>
<dbReference type="PANTHER" id="PTHR21089">
    <property type="entry name" value="SHIKIMATE DEHYDROGENASE"/>
    <property type="match status" value="1"/>
</dbReference>
<dbReference type="GO" id="GO:0019632">
    <property type="term" value="P:shikimate metabolic process"/>
    <property type="evidence" value="ECO:0007669"/>
    <property type="project" value="InterPro"/>
</dbReference>
<dbReference type="NCBIfam" id="TIGR00507">
    <property type="entry name" value="aroE"/>
    <property type="match status" value="1"/>
</dbReference>
<dbReference type="Pfam" id="PF08501">
    <property type="entry name" value="Shikimate_dh_N"/>
    <property type="match status" value="1"/>
</dbReference>
<feature type="binding site" evidence="6">
    <location>
        <position position="223"/>
    </location>
    <ligand>
        <name>NADP(+)</name>
        <dbReference type="ChEBI" id="CHEBI:58349"/>
    </ligand>
</feature>
<comment type="caution">
    <text evidence="6">Lacks conserved residue(s) required for the propagation of feature annotation.</text>
</comment>
<dbReference type="Pfam" id="PF01488">
    <property type="entry name" value="Shikimate_DH"/>
    <property type="match status" value="1"/>
</dbReference>
<evidence type="ECO:0000256" key="1">
    <source>
        <dbReference type="ARBA" id="ARBA00012962"/>
    </source>
</evidence>
<comment type="similarity">
    <text evidence="6">Belongs to the shikimate dehydrogenase family.</text>
</comment>
<feature type="binding site" evidence="6">
    <location>
        <begin position="126"/>
        <end position="130"/>
    </location>
    <ligand>
        <name>NADP(+)</name>
        <dbReference type="ChEBI" id="CHEBI:58349"/>
    </ligand>
</feature>
<feature type="binding site" evidence="6">
    <location>
        <position position="225"/>
    </location>
    <ligand>
        <name>shikimate</name>
        <dbReference type="ChEBI" id="CHEBI:36208"/>
    </ligand>
</feature>
<evidence type="ECO:0000259" key="8">
    <source>
        <dbReference type="Pfam" id="PF08501"/>
    </source>
</evidence>
<dbReference type="EMBL" id="LFWZ01000006">
    <property type="protein sequence ID" value="KON31373.1"/>
    <property type="molecule type" value="Genomic_DNA"/>
</dbReference>
<feature type="binding site" evidence="6">
    <location>
        <position position="78"/>
    </location>
    <ligand>
        <name>NADP(+)</name>
        <dbReference type="ChEBI" id="CHEBI:58349"/>
    </ligand>
</feature>
<dbReference type="InterPro" id="IPR036291">
    <property type="entry name" value="NAD(P)-bd_dom_sf"/>
</dbReference>
<dbReference type="UniPathway" id="UPA00053">
    <property type="reaction ID" value="UER00087"/>
</dbReference>
<feature type="domain" description="SDH C-terminal" evidence="9">
    <location>
        <begin position="246"/>
        <end position="276"/>
    </location>
</feature>
<dbReference type="InterPro" id="IPR022893">
    <property type="entry name" value="Shikimate_DH_fam"/>
</dbReference>
<sequence>MKVCYLIGYPVGHSVSPAMHNAAFRKLGLDYRYEAASVEPGSLAGFLNGVLRGPTARGANVTIPHKISAMMEIDAVDESAAAIGAVNTIVNDGGVLRGHNTDGTGALRALKESAVNLTGSRVLLLGAGGAARAVAHAVALEAGSLTILNRSPRRAVELAETIRGKAGRRVEVAAAPLDEAHLREELGRADILINATPVGMHPDVEETPVPKRLLHGDLLVFDLVYNPLRTRLLREAEEAGAEALSGVEMLVYQGAEAFRLWTGREAPLDLMRRVARRELGG</sequence>
<feature type="binding site" evidence="6">
    <location>
        <position position="62"/>
    </location>
    <ligand>
        <name>shikimate</name>
        <dbReference type="ChEBI" id="CHEBI:36208"/>
    </ligand>
</feature>